<protein>
    <submittedName>
        <fullName evidence="1">Uncharacterized protein</fullName>
    </submittedName>
</protein>
<accession>A0ABQ9FKM6</accession>
<name>A0ABQ9FKM6_TEGGR</name>
<evidence type="ECO:0000313" key="1">
    <source>
        <dbReference type="EMBL" id="KAJ8317824.1"/>
    </source>
</evidence>
<gene>
    <name evidence="1" type="ORF">KUTeg_004624</name>
</gene>
<proteinExistence type="predicted"/>
<organism evidence="1 2">
    <name type="scientific">Tegillarca granosa</name>
    <name type="common">Malaysian cockle</name>
    <name type="synonym">Anadara granosa</name>
    <dbReference type="NCBI Taxonomy" id="220873"/>
    <lineage>
        <taxon>Eukaryota</taxon>
        <taxon>Metazoa</taxon>
        <taxon>Spiralia</taxon>
        <taxon>Lophotrochozoa</taxon>
        <taxon>Mollusca</taxon>
        <taxon>Bivalvia</taxon>
        <taxon>Autobranchia</taxon>
        <taxon>Pteriomorphia</taxon>
        <taxon>Arcoida</taxon>
        <taxon>Arcoidea</taxon>
        <taxon>Arcidae</taxon>
        <taxon>Tegillarca</taxon>
    </lineage>
</organism>
<evidence type="ECO:0000313" key="2">
    <source>
        <dbReference type="Proteomes" id="UP001217089"/>
    </source>
</evidence>
<reference evidence="1 2" key="1">
    <citation type="submission" date="2022-12" db="EMBL/GenBank/DDBJ databases">
        <title>Chromosome-level genome of Tegillarca granosa.</title>
        <authorList>
            <person name="Kim J."/>
        </authorList>
    </citation>
    <scope>NUCLEOTIDE SEQUENCE [LARGE SCALE GENOMIC DNA]</scope>
    <source>
        <strain evidence="1">Teg-2019</strain>
        <tissue evidence="1">Adductor muscle</tissue>
    </source>
</reference>
<comment type="caution">
    <text evidence="1">The sequence shown here is derived from an EMBL/GenBank/DDBJ whole genome shotgun (WGS) entry which is preliminary data.</text>
</comment>
<dbReference type="Proteomes" id="UP001217089">
    <property type="component" value="Unassembled WGS sequence"/>
</dbReference>
<sequence>MQEVLDSSFSLSMQTSPDFIGRTKITLKTCHYFITEKYLVIFTTITCVCTTDERIQPTNQYPEQRWVAIMWSRSLHI</sequence>
<dbReference type="EMBL" id="JARBDR010000218">
    <property type="protein sequence ID" value="KAJ8317824.1"/>
    <property type="molecule type" value="Genomic_DNA"/>
</dbReference>
<keyword evidence="2" id="KW-1185">Reference proteome</keyword>